<protein>
    <submittedName>
        <fullName evidence="1">Uncharacterized protein</fullName>
    </submittedName>
</protein>
<sequence length="57" mass="6287">MIEKYGQGQKLSFTTNLTKGKAGNILCVVKKDTPNHYALGKALKNMIGIENAFVLFE</sequence>
<keyword evidence="2" id="KW-1185">Reference proteome</keyword>
<gene>
    <name evidence="1" type="ORF">ACFO1S_00740</name>
</gene>
<evidence type="ECO:0000313" key="2">
    <source>
        <dbReference type="Proteomes" id="UP001595755"/>
    </source>
</evidence>
<dbReference type="Proteomes" id="UP001595755">
    <property type="component" value="Unassembled WGS sequence"/>
</dbReference>
<accession>A0ABV8S335</accession>
<reference evidence="2" key="1">
    <citation type="journal article" date="2019" name="Int. J. Syst. Evol. Microbiol.">
        <title>The Global Catalogue of Microorganisms (GCM) 10K type strain sequencing project: providing services to taxonomists for standard genome sequencing and annotation.</title>
        <authorList>
            <consortium name="The Broad Institute Genomics Platform"/>
            <consortium name="The Broad Institute Genome Sequencing Center for Infectious Disease"/>
            <person name="Wu L."/>
            <person name="Ma J."/>
        </authorList>
    </citation>
    <scope>NUCLEOTIDE SEQUENCE [LARGE SCALE GENOMIC DNA]</scope>
    <source>
        <strain evidence="2">CGMCC 4.1641</strain>
    </source>
</reference>
<comment type="caution">
    <text evidence="1">The sequence shown here is derived from an EMBL/GenBank/DDBJ whole genome shotgun (WGS) entry which is preliminary data.</text>
</comment>
<proteinExistence type="predicted"/>
<name>A0ABV8S335_9BACL</name>
<dbReference type="RefSeq" id="WP_378126044.1">
    <property type="nucleotide sequence ID" value="NZ_JBHSED010000002.1"/>
</dbReference>
<evidence type="ECO:0000313" key="1">
    <source>
        <dbReference type="EMBL" id="MFC4301961.1"/>
    </source>
</evidence>
<dbReference type="EMBL" id="JBHSED010000002">
    <property type="protein sequence ID" value="MFC4301961.1"/>
    <property type="molecule type" value="Genomic_DNA"/>
</dbReference>
<organism evidence="1 2">
    <name type="scientific">Cohnella boryungensis</name>
    <dbReference type="NCBI Taxonomy" id="768479"/>
    <lineage>
        <taxon>Bacteria</taxon>
        <taxon>Bacillati</taxon>
        <taxon>Bacillota</taxon>
        <taxon>Bacilli</taxon>
        <taxon>Bacillales</taxon>
        <taxon>Paenibacillaceae</taxon>
        <taxon>Cohnella</taxon>
    </lineage>
</organism>